<organism evidence="2 3">
    <name type="scientific">Pedobacter frigidisoli</name>
    <dbReference type="NCBI Taxonomy" id="2530455"/>
    <lineage>
        <taxon>Bacteria</taxon>
        <taxon>Pseudomonadati</taxon>
        <taxon>Bacteroidota</taxon>
        <taxon>Sphingobacteriia</taxon>
        <taxon>Sphingobacteriales</taxon>
        <taxon>Sphingobacteriaceae</taxon>
        <taxon>Pedobacter</taxon>
    </lineage>
</organism>
<keyword evidence="1" id="KW-1133">Transmembrane helix</keyword>
<dbReference type="AlphaFoldDB" id="A0A4R0P0Y8"/>
<reference evidence="2 3" key="1">
    <citation type="submission" date="2019-02" db="EMBL/GenBank/DDBJ databases">
        <title>Pedobacter sp. RP-3-11 sp. nov., isolated from Arctic soil.</title>
        <authorList>
            <person name="Dahal R.H."/>
        </authorList>
    </citation>
    <scope>NUCLEOTIDE SEQUENCE [LARGE SCALE GENOMIC DNA]</scope>
    <source>
        <strain evidence="2 3">RP-3-11</strain>
    </source>
</reference>
<feature type="transmembrane region" description="Helical" evidence="1">
    <location>
        <begin position="124"/>
        <end position="146"/>
    </location>
</feature>
<evidence type="ECO:0000313" key="2">
    <source>
        <dbReference type="EMBL" id="TCD10395.1"/>
    </source>
</evidence>
<evidence type="ECO:0000256" key="1">
    <source>
        <dbReference type="SAM" id="Phobius"/>
    </source>
</evidence>
<feature type="transmembrane region" description="Helical" evidence="1">
    <location>
        <begin position="58"/>
        <end position="75"/>
    </location>
</feature>
<gene>
    <name evidence="2" type="ORF">EZ449_08570</name>
</gene>
<protein>
    <submittedName>
        <fullName evidence="2">Uncharacterized protein</fullName>
    </submittedName>
</protein>
<evidence type="ECO:0000313" key="3">
    <source>
        <dbReference type="Proteomes" id="UP000291485"/>
    </source>
</evidence>
<sequence>METQQVLDLNKQLLESENHFNNLQSEYRKIASGWLLASFAGIGFALTNAKILPIDQNIFLAFICYGASLGLILLWNMDLSVYQKLLDANFKEGLKLEQEYSWLPQVRHNMLAYHGNSGVLKRVIWFYSMPILVFVTIAAYLITVYYADKSMFIKALIWFLHLFVYSLFSYFVRNETQRWKK</sequence>
<feature type="transmembrane region" description="Helical" evidence="1">
    <location>
        <begin position="33"/>
        <end position="52"/>
    </location>
</feature>
<dbReference type="Proteomes" id="UP000291485">
    <property type="component" value="Unassembled WGS sequence"/>
</dbReference>
<name>A0A4R0P0Y8_9SPHI</name>
<comment type="caution">
    <text evidence="2">The sequence shown here is derived from an EMBL/GenBank/DDBJ whole genome shotgun (WGS) entry which is preliminary data.</text>
</comment>
<proteinExistence type="predicted"/>
<keyword evidence="3" id="KW-1185">Reference proteome</keyword>
<keyword evidence="1" id="KW-0812">Transmembrane</keyword>
<dbReference type="EMBL" id="SJSN01000006">
    <property type="protein sequence ID" value="TCD10395.1"/>
    <property type="molecule type" value="Genomic_DNA"/>
</dbReference>
<accession>A0A4R0P0Y8</accession>
<feature type="transmembrane region" description="Helical" evidence="1">
    <location>
        <begin position="152"/>
        <end position="172"/>
    </location>
</feature>
<dbReference type="RefSeq" id="WP_131557692.1">
    <property type="nucleotide sequence ID" value="NZ_SJSN01000006.1"/>
</dbReference>
<dbReference type="OrthoDB" id="8264469at2"/>
<keyword evidence="1" id="KW-0472">Membrane</keyword>